<dbReference type="AlphaFoldDB" id="A0A6B9V8D0"/>
<accession>A0A6B9V8D0</accession>
<feature type="compositionally biased region" description="Basic and acidic residues" evidence="1">
    <location>
        <begin position="93"/>
        <end position="107"/>
    </location>
</feature>
<gene>
    <name evidence="2" type="ORF">DS421_19g650450</name>
</gene>
<dbReference type="Proteomes" id="UP000464620">
    <property type="component" value="Chromosome B09"/>
</dbReference>
<evidence type="ECO:0000313" key="2">
    <source>
        <dbReference type="EMBL" id="QHN77184.1"/>
    </source>
</evidence>
<feature type="region of interest" description="Disordered" evidence="1">
    <location>
        <begin position="64"/>
        <end position="107"/>
    </location>
</feature>
<protein>
    <submittedName>
        <fullName evidence="2">Uncharacterized protein</fullName>
    </submittedName>
</protein>
<evidence type="ECO:0000313" key="3">
    <source>
        <dbReference type="Proteomes" id="UP000464620"/>
    </source>
</evidence>
<evidence type="ECO:0000256" key="1">
    <source>
        <dbReference type="SAM" id="MobiDB-lite"/>
    </source>
</evidence>
<organism evidence="2 3">
    <name type="scientific">Arachis hypogaea</name>
    <name type="common">Peanut</name>
    <dbReference type="NCBI Taxonomy" id="3818"/>
    <lineage>
        <taxon>Eukaryota</taxon>
        <taxon>Viridiplantae</taxon>
        <taxon>Streptophyta</taxon>
        <taxon>Embryophyta</taxon>
        <taxon>Tracheophyta</taxon>
        <taxon>Spermatophyta</taxon>
        <taxon>Magnoliopsida</taxon>
        <taxon>eudicotyledons</taxon>
        <taxon>Gunneridae</taxon>
        <taxon>Pentapetalae</taxon>
        <taxon>rosids</taxon>
        <taxon>fabids</taxon>
        <taxon>Fabales</taxon>
        <taxon>Fabaceae</taxon>
        <taxon>Papilionoideae</taxon>
        <taxon>50 kb inversion clade</taxon>
        <taxon>dalbergioids sensu lato</taxon>
        <taxon>Dalbergieae</taxon>
        <taxon>Pterocarpus clade</taxon>
        <taxon>Arachis</taxon>
    </lineage>
</organism>
<sequence length="172" mass="20460">MENMTVDEFNAHHDKYQNKYMKRVIKLCRKLQVLDQPHDQDAFDLGNRIWGTRSFEMGFKVKEPEESDDDFNDISDNKNNQDQDEAMLPTEEEQVKEKEKEKDKHQEDDLLNRCPFLRGTFRFRSRVGRIPVVSERAVESEVGCLGESAVQRWDDKWKNLQIQEMQNYLADD</sequence>
<proteinExistence type="predicted"/>
<dbReference type="InterPro" id="IPR007592">
    <property type="entry name" value="GEBP"/>
</dbReference>
<name>A0A6B9V8D0_ARAHY</name>
<dbReference type="GO" id="GO:0006355">
    <property type="term" value="P:regulation of DNA-templated transcription"/>
    <property type="evidence" value="ECO:0007669"/>
    <property type="project" value="InterPro"/>
</dbReference>
<dbReference type="EMBL" id="CP031001">
    <property type="protein sequence ID" value="QHN77184.1"/>
    <property type="molecule type" value="Genomic_DNA"/>
</dbReference>
<dbReference type="PANTHER" id="PTHR31662">
    <property type="entry name" value="BNAANNG10740D PROTEIN-RELATED"/>
    <property type="match status" value="1"/>
</dbReference>
<reference evidence="2 3" key="1">
    <citation type="submission" date="2020-01" db="EMBL/GenBank/DDBJ databases">
        <title>Genome sequence of Arachis hypogaea, cultivar Shitouqi.</title>
        <authorList>
            <person name="Zhuang W."/>
            <person name="Chen H."/>
            <person name="Varshney R."/>
            <person name="Wang D."/>
            <person name="Ming R."/>
        </authorList>
    </citation>
    <scope>NUCLEOTIDE SEQUENCE [LARGE SCALE GENOMIC DNA]</scope>
    <source>
        <tissue evidence="2">Young leaf</tissue>
    </source>
</reference>
<feature type="compositionally biased region" description="Acidic residues" evidence="1">
    <location>
        <begin position="82"/>
        <end position="92"/>
    </location>
</feature>